<dbReference type="GO" id="GO:0071555">
    <property type="term" value="P:cell wall organization"/>
    <property type="evidence" value="ECO:0007669"/>
    <property type="project" value="TreeGrafter"/>
</dbReference>
<proteinExistence type="predicted"/>
<dbReference type="Gene3D" id="3.40.710.10">
    <property type="entry name" value="DD-peptidase/beta-lactamase superfamily"/>
    <property type="match status" value="1"/>
</dbReference>
<evidence type="ECO:0000259" key="1">
    <source>
        <dbReference type="Pfam" id="PF00905"/>
    </source>
</evidence>
<dbReference type="InterPro" id="IPR050515">
    <property type="entry name" value="Beta-lactam/transpept"/>
</dbReference>
<dbReference type="Pfam" id="PF21922">
    <property type="entry name" value="PBP_dimer_2"/>
    <property type="match status" value="1"/>
</dbReference>
<dbReference type="SUPFAM" id="SSF56519">
    <property type="entry name" value="Penicillin binding protein dimerisation domain"/>
    <property type="match status" value="1"/>
</dbReference>
<organism evidence="3 4">
    <name type="scientific">Demequina lignilytica</name>
    <dbReference type="NCBI Taxonomy" id="3051663"/>
    <lineage>
        <taxon>Bacteria</taxon>
        <taxon>Bacillati</taxon>
        <taxon>Actinomycetota</taxon>
        <taxon>Actinomycetes</taxon>
        <taxon>Micrococcales</taxon>
        <taxon>Demequinaceae</taxon>
        <taxon>Demequina</taxon>
    </lineage>
</organism>
<reference evidence="3" key="1">
    <citation type="submission" date="2023-06" db="EMBL/GenBank/DDBJ databases">
        <title>Sysu t00039.</title>
        <authorList>
            <person name="Gao L."/>
            <person name="Fang B.-Z."/>
            <person name="Li W.-J."/>
        </authorList>
    </citation>
    <scope>NUCLEOTIDE SEQUENCE</scope>
    <source>
        <strain evidence="3">SYSU T00039</strain>
    </source>
</reference>
<dbReference type="Gene3D" id="3.90.1310.10">
    <property type="entry name" value="Penicillin-binding protein 2a (Domain 2)"/>
    <property type="match status" value="1"/>
</dbReference>
<dbReference type="InterPro" id="IPR012338">
    <property type="entry name" value="Beta-lactam/transpept-like"/>
</dbReference>
<feature type="domain" description="Penicillin binding protein A dimerisation" evidence="2">
    <location>
        <begin position="52"/>
        <end position="134"/>
    </location>
</feature>
<evidence type="ECO:0000313" key="4">
    <source>
        <dbReference type="Proteomes" id="UP001172737"/>
    </source>
</evidence>
<dbReference type="InterPro" id="IPR001460">
    <property type="entry name" value="PCN-bd_Tpept"/>
</dbReference>
<dbReference type="PANTHER" id="PTHR30627:SF24">
    <property type="entry name" value="PENICILLIN-BINDING PROTEIN 4B"/>
    <property type="match status" value="1"/>
</dbReference>
<feature type="domain" description="Penicillin-binding protein transpeptidase" evidence="1">
    <location>
        <begin position="155"/>
        <end position="478"/>
    </location>
</feature>
<name>A0AAW7M4P7_9MICO</name>
<dbReference type="RefSeq" id="WP_301119019.1">
    <property type="nucleotide sequence ID" value="NZ_JAUHPX010000003.1"/>
</dbReference>
<dbReference type="Pfam" id="PF00905">
    <property type="entry name" value="Transpeptidase"/>
    <property type="match status" value="1"/>
</dbReference>
<sequence length="487" mass="50656">MNEPVRRISVVVLTMFLALMIAASYIQVIAAGDLNADARNVRTLYREYGTFRGPIVVDGQSIVWSAPVDDPFNYQRTYADGPLYSAVTGYYSIVYGRTGIEQSENELLSGTADELFWTRLGNLVSGETQRGASVELTLSGAVQQAAFDALGDQIGAVVALDPSTGKVLAMVTSPTFDPADLAGHTTSVVNENYQTLLGTPDGPLVNRAIAGDTYPPGSTFKLVTAAAALGAGYDAESELYAPDELALPGTSVTMGNYGGASCSSTESMTLADALRISCNTAFGSLGMKLGWSVIERQAEAFGWGEQLSIPLAVTPSRLPDDPDQAQTAMSSIGQYDVRATPLQMAMVAAGIANDGELMRPYLVETVRDADLRVVETTEPEVMSTPMTVADANELTAMMVGVVDAGSGTNAQISGVEVAGKTGTAETGNDLDPHAWFVGFAPADDPVVAVAVVLENGGGNTGTITGGRLAAPIARQVIEAALAAQGGS</sequence>
<dbReference type="SUPFAM" id="SSF56601">
    <property type="entry name" value="beta-lactamase/transpeptidase-like"/>
    <property type="match status" value="1"/>
</dbReference>
<dbReference type="GO" id="GO:0005886">
    <property type="term" value="C:plasma membrane"/>
    <property type="evidence" value="ECO:0007669"/>
    <property type="project" value="TreeGrafter"/>
</dbReference>
<dbReference type="GO" id="GO:0008658">
    <property type="term" value="F:penicillin binding"/>
    <property type="evidence" value="ECO:0007669"/>
    <property type="project" value="InterPro"/>
</dbReference>
<gene>
    <name evidence="3" type="ORF">QQX10_05810</name>
</gene>
<dbReference type="InterPro" id="IPR036138">
    <property type="entry name" value="PBP_dimer_sf"/>
</dbReference>
<dbReference type="AlphaFoldDB" id="A0AAW7M4P7"/>
<evidence type="ECO:0000259" key="2">
    <source>
        <dbReference type="Pfam" id="PF21922"/>
    </source>
</evidence>
<protein>
    <submittedName>
        <fullName evidence="3">Penicillin-binding protein 2</fullName>
    </submittedName>
</protein>
<evidence type="ECO:0000313" key="3">
    <source>
        <dbReference type="EMBL" id="MDN4487682.1"/>
    </source>
</evidence>
<dbReference type="Proteomes" id="UP001172737">
    <property type="component" value="Unassembled WGS sequence"/>
</dbReference>
<dbReference type="InterPro" id="IPR054120">
    <property type="entry name" value="PBPA_dimer"/>
</dbReference>
<accession>A0AAW7M4P7</accession>
<dbReference type="EMBL" id="JAUHPX010000003">
    <property type="protein sequence ID" value="MDN4487682.1"/>
    <property type="molecule type" value="Genomic_DNA"/>
</dbReference>
<dbReference type="PANTHER" id="PTHR30627">
    <property type="entry name" value="PEPTIDOGLYCAN D,D-TRANSPEPTIDASE"/>
    <property type="match status" value="1"/>
</dbReference>
<keyword evidence="4" id="KW-1185">Reference proteome</keyword>
<dbReference type="GO" id="GO:0071972">
    <property type="term" value="F:peptidoglycan L,D-transpeptidase activity"/>
    <property type="evidence" value="ECO:0007669"/>
    <property type="project" value="TreeGrafter"/>
</dbReference>
<comment type="caution">
    <text evidence="3">The sequence shown here is derived from an EMBL/GenBank/DDBJ whole genome shotgun (WGS) entry which is preliminary data.</text>
</comment>